<dbReference type="AlphaFoldDB" id="A0A7X2NMY1"/>
<sequence length="93" mass="11497">MTEELLDQLNQIVEQRVHQIRRGMEGEREQPYQKKIKEDVERMDRILKMLPEKEREWLDKQLLEQLTVPVEERERYYKADLSDAIDLLRFLKR</sequence>
<protein>
    <submittedName>
        <fullName evidence="1">Chemotaxis protein</fullName>
    </submittedName>
</protein>
<reference evidence="1 2" key="1">
    <citation type="submission" date="2019-08" db="EMBL/GenBank/DDBJ databases">
        <title>In-depth cultivation of the pig gut microbiome towards novel bacterial diversity and tailored functional studies.</title>
        <authorList>
            <person name="Wylensek D."/>
            <person name="Hitch T.C.A."/>
            <person name="Clavel T."/>
        </authorList>
    </citation>
    <scope>NUCLEOTIDE SEQUENCE [LARGE SCALE GENOMIC DNA]</scope>
    <source>
        <strain evidence="1 2">WCA-389-WT-23D1</strain>
    </source>
</reference>
<gene>
    <name evidence="1" type="ORF">FYJ39_15240</name>
</gene>
<accession>A0A7X2NMY1</accession>
<dbReference type="RefSeq" id="WP_154473319.1">
    <property type="nucleotide sequence ID" value="NZ_VUMD01000015.1"/>
</dbReference>
<evidence type="ECO:0000313" key="2">
    <source>
        <dbReference type="Proteomes" id="UP000429958"/>
    </source>
</evidence>
<dbReference type="EMBL" id="VUMD01000015">
    <property type="protein sequence ID" value="MSS37877.1"/>
    <property type="molecule type" value="Genomic_DNA"/>
</dbReference>
<comment type="caution">
    <text evidence="1">The sequence shown here is derived from an EMBL/GenBank/DDBJ whole genome shotgun (WGS) entry which is preliminary data.</text>
</comment>
<organism evidence="1 2">
    <name type="scientific">Clostridium porci</name>
    <dbReference type="NCBI Taxonomy" id="2605778"/>
    <lineage>
        <taxon>Bacteria</taxon>
        <taxon>Bacillati</taxon>
        <taxon>Bacillota</taxon>
        <taxon>Clostridia</taxon>
        <taxon>Eubacteriales</taxon>
        <taxon>Clostridiaceae</taxon>
        <taxon>Clostridium</taxon>
    </lineage>
</organism>
<evidence type="ECO:0000313" key="1">
    <source>
        <dbReference type="EMBL" id="MSS37877.1"/>
    </source>
</evidence>
<proteinExistence type="predicted"/>
<name>A0A7X2NMY1_9CLOT</name>
<dbReference type="Proteomes" id="UP000429958">
    <property type="component" value="Unassembled WGS sequence"/>
</dbReference>
<keyword evidence="2" id="KW-1185">Reference proteome</keyword>